<evidence type="ECO:0000313" key="16">
    <source>
        <dbReference type="Proteomes" id="UP000029665"/>
    </source>
</evidence>
<sequence>MQSFASFTASITGGPRALRPGQVIRILVTFRQALPGRYQGRLELTFNDGTTRPFVIIRQLRAVVGNSEDHELLKAAAPYVHRRPAKWYSNASTVEGRRPPALDVVKWVKPLLPAPIPPALADALALRSTKAAIAAIRTHHLPGTLTAATHTRHFQTLLHIEEQRLVEDLRLYDMAEVTFKQDGKLYALTVPGLAERRPSVVIGDTLEAQRVTGGRHTYRGYVHAVRLQDILVSFHGSFNVGARYNVRFQYNRTPIKRQHQALLVPSTSAERLLFPGHQHVPLDRALRDGDLTASLINLAIRSNRAQLQAVQSILRMKAGAAPFIIFGPPGTGKTVVDVEAILQLLRTQPNARILACAPSNSAADLLAQRLMSLSPSEMFRCNAIFRNRATLPEELVPYSSFRDNHFALPALKTLLSYKVIVSTCGNASFAYNIGMPQGHFTHIFIDEAGQGSEPEVLTAGIKTMVSKDTRVVLSGDPKQLGPVIRSSIARELGLDKSFLERLMERPLYSNTQTGRGRSYIKLTKNFRSHSAILTYPNDKFYDGELEVAGAPSQINSFIGSTQLVNPKFPVVFHAIFGENERESTSPSYFNIDEATEVVEYVKDLLKDRQRPIRSKDIGIITPYFAQVSKIRQLLRKANITDLKVATVEEFQGQERRIIIISTVRSNRDLLSYDAKFTLGFVSNPRRFNVAVTRAQALLVVVGDPSILSVDPMWRGFMNYVYLHGGWRGEAPSWDPNAPVRMDGNYAAEMREAAAAEMDALIARLAEGEDLEGEANYDQAFREAE</sequence>
<evidence type="ECO:0000256" key="4">
    <source>
        <dbReference type="ARBA" id="ARBA00022490"/>
    </source>
</evidence>
<dbReference type="Pfam" id="PF21634">
    <property type="entry name" value="MOV-10_beta-barrel"/>
    <property type="match status" value="1"/>
</dbReference>
<evidence type="ECO:0000256" key="3">
    <source>
        <dbReference type="ARBA" id="ARBA00012552"/>
    </source>
</evidence>
<dbReference type="SUPFAM" id="SSF52540">
    <property type="entry name" value="P-loop containing nucleoside triphosphate hydrolases"/>
    <property type="match status" value="1"/>
</dbReference>
<keyword evidence="10" id="KW-0943">RNA-mediated gene silencing</keyword>
<dbReference type="InterPro" id="IPR027417">
    <property type="entry name" value="P-loop_NTPase"/>
</dbReference>
<accession>A0A060S9Y2</accession>
<comment type="catalytic activity">
    <reaction evidence="11">
        <text>ATP + H2O = ADP + phosphate + H(+)</text>
        <dbReference type="Rhea" id="RHEA:13065"/>
        <dbReference type="ChEBI" id="CHEBI:15377"/>
        <dbReference type="ChEBI" id="CHEBI:15378"/>
        <dbReference type="ChEBI" id="CHEBI:30616"/>
        <dbReference type="ChEBI" id="CHEBI:43474"/>
        <dbReference type="ChEBI" id="CHEBI:456216"/>
        <dbReference type="EC" id="3.6.4.13"/>
    </reaction>
</comment>
<protein>
    <recommendedName>
        <fullName evidence="3">RNA helicase</fullName>
        <ecNumber evidence="3">3.6.4.13</ecNumber>
    </recommendedName>
</protein>
<evidence type="ECO:0000256" key="2">
    <source>
        <dbReference type="ARBA" id="ARBA00005601"/>
    </source>
</evidence>
<evidence type="ECO:0000256" key="10">
    <source>
        <dbReference type="ARBA" id="ARBA00023158"/>
    </source>
</evidence>
<dbReference type="InterPro" id="IPR026122">
    <property type="entry name" value="MOV-10/SDE3_DEXXQ/H-box"/>
</dbReference>
<keyword evidence="9" id="KW-0694">RNA-binding</keyword>
<evidence type="ECO:0000259" key="12">
    <source>
        <dbReference type="Pfam" id="PF13086"/>
    </source>
</evidence>
<dbReference type="EMBL" id="CCBP010000098">
    <property type="protein sequence ID" value="CDO71155.1"/>
    <property type="molecule type" value="Genomic_DNA"/>
</dbReference>
<comment type="caution">
    <text evidence="15">The sequence shown here is derived from an EMBL/GenBank/DDBJ whole genome shotgun (WGS) entry which is preliminary data.</text>
</comment>
<evidence type="ECO:0000256" key="1">
    <source>
        <dbReference type="ARBA" id="ARBA00004331"/>
    </source>
</evidence>
<gene>
    <name evidence="15" type="ORF">BN946_scf184845.g25</name>
</gene>
<dbReference type="CDD" id="cd18038">
    <property type="entry name" value="DEXXQc_Helz-like"/>
    <property type="match status" value="1"/>
</dbReference>
<evidence type="ECO:0000256" key="7">
    <source>
        <dbReference type="ARBA" id="ARBA00022806"/>
    </source>
</evidence>
<organism evidence="15 16">
    <name type="scientific">Pycnoporus cinnabarinus</name>
    <name type="common">Cinnabar-red polypore</name>
    <name type="synonym">Trametes cinnabarina</name>
    <dbReference type="NCBI Taxonomy" id="5643"/>
    <lineage>
        <taxon>Eukaryota</taxon>
        <taxon>Fungi</taxon>
        <taxon>Dikarya</taxon>
        <taxon>Basidiomycota</taxon>
        <taxon>Agaricomycotina</taxon>
        <taxon>Agaricomycetes</taxon>
        <taxon>Polyporales</taxon>
        <taxon>Polyporaceae</taxon>
        <taxon>Trametes</taxon>
    </lineage>
</organism>
<dbReference type="PANTHER" id="PTHR45418:SF1">
    <property type="entry name" value="CANCER_TESTIS ANTIGEN 55"/>
    <property type="match status" value="1"/>
</dbReference>
<dbReference type="HOGENOM" id="CLU_001666_6_3_1"/>
<comment type="subcellular location">
    <subcellularLocation>
        <location evidence="1">Cytoplasm</location>
        <location evidence="1">Cytoplasmic ribonucleoprotein granule</location>
    </subcellularLocation>
</comment>
<keyword evidence="16" id="KW-1185">Reference proteome</keyword>
<dbReference type="EC" id="3.6.4.13" evidence="3"/>
<dbReference type="Pfam" id="PF13086">
    <property type="entry name" value="AAA_11"/>
    <property type="match status" value="2"/>
</dbReference>
<dbReference type="InterPro" id="IPR041677">
    <property type="entry name" value="DNA2/NAM7_AAA_11"/>
</dbReference>
<proteinExistence type="inferred from homology"/>
<dbReference type="GO" id="GO:0016787">
    <property type="term" value="F:hydrolase activity"/>
    <property type="evidence" value="ECO:0007669"/>
    <property type="project" value="UniProtKB-KW"/>
</dbReference>
<keyword evidence="4" id="KW-0963">Cytoplasm</keyword>
<dbReference type="GO" id="GO:0003723">
    <property type="term" value="F:RNA binding"/>
    <property type="evidence" value="ECO:0007669"/>
    <property type="project" value="UniProtKB-KW"/>
</dbReference>
<evidence type="ECO:0000256" key="8">
    <source>
        <dbReference type="ARBA" id="ARBA00022840"/>
    </source>
</evidence>
<dbReference type="Proteomes" id="UP000029665">
    <property type="component" value="Unassembled WGS sequence"/>
</dbReference>
<dbReference type="GO" id="GO:0005524">
    <property type="term" value="F:ATP binding"/>
    <property type="evidence" value="ECO:0007669"/>
    <property type="project" value="UniProtKB-KW"/>
</dbReference>
<dbReference type="OMA" id="FRCNAIF"/>
<evidence type="ECO:0000259" key="13">
    <source>
        <dbReference type="Pfam" id="PF13087"/>
    </source>
</evidence>
<dbReference type="Gene3D" id="3.40.50.300">
    <property type="entry name" value="P-loop containing nucleotide triphosphate hydrolases"/>
    <property type="match status" value="2"/>
</dbReference>
<comment type="similarity">
    <text evidence="2">Belongs to the DNA2/NAM7 helicase family. SDE3 subfamily.</text>
</comment>
<feature type="domain" description="Helicase MOV-10-like beta-barrel" evidence="14">
    <location>
        <begin position="172"/>
        <end position="248"/>
    </location>
</feature>
<evidence type="ECO:0000256" key="11">
    <source>
        <dbReference type="ARBA" id="ARBA00047984"/>
    </source>
</evidence>
<name>A0A060S9Y2_PYCCI</name>
<evidence type="ECO:0000313" key="15">
    <source>
        <dbReference type="EMBL" id="CDO71155.1"/>
    </source>
</evidence>
<dbReference type="CDD" id="cd18808">
    <property type="entry name" value="SF1_C_Upf1"/>
    <property type="match status" value="1"/>
</dbReference>
<reference evidence="15" key="1">
    <citation type="submission" date="2014-01" db="EMBL/GenBank/DDBJ databases">
        <title>The genome of the white-rot fungus Pycnoporus cinnabarinus: a basidiomycete model with a versatile arsenal for lignocellulosic biomass breakdown.</title>
        <authorList>
            <person name="Levasseur A."/>
            <person name="Lomascolo A."/>
            <person name="Ruiz-Duenas F.J."/>
            <person name="Uzan E."/>
            <person name="Piumi F."/>
            <person name="Kues U."/>
            <person name="Ram A.F.J."/>
            <person name="Murat C."/>
            <person name="Haon M."/>
            <person name="Benoit I."/>
            <person name="Arfi Y."/>
            <person name="Chevret D."/>
            <person name="Drula E."/>
            <person name="Kwon M.J."/>
            <person name="Gouret P."/>
            <person name="Lesage-Meessen L."/>
            <person name="Lombard V."/>
            <person name="Mariette J."/>
            <person name="Noirot C."/>
            <person name="Park J."/>
            <person name="Patyshakuliyeva A."/>
            <person name="Wieneger R.A.B."/>
            <person name="Wosten H.A.B."/>
            <person name="Martin F."/>
            <person name="Coutinho P.M."/>
            <person name="de Vries R."/>
            <person name="Martinez A.T."/>
            <person name="Klopp C."/>
            <person name="Pontarotti P."/>
            <person name="Henrissat B."/>
            <person name="Record E."/>
        </authorList>
    </citation>
    <scope>NUCLEOTIDE SEQUENCE [LARGE SCALE GENOMIC DNA]</scope>
    <source>
        <strain evidence="15">BRFM137</strain>
    </source>
</reference>
<dbReference type="Pfam" id="PF13087">
    <property type="entry name" value="AAA_12"/>
    <property type="match status" value="1"/>
</dbReference>
<dbReference type="OrthoDB" id="6513042at2759"/>
<keyword evidence="8" id="KW-0067">ATP-binding</keyword>
<dbReference type="InterPro" id="IPR047187">
    <property type="entry name" value="SF1_C_Upf1"/>
</dbReference>
<dbReference type="GO" id="GO:0031047">
    <property type="term" value="P:regulatory ncRNA-mediated gene silencing"/>
    <property type="evidence" value="ECO:0007669"/>
    <property type="project" value="UniProtKB-KW"/>
</dbReference>
<evidence type="ECO:0000256" key="9">
    <source>
        <dbReference type="ARBA" id="ARBA00022884"/>
    </source>
</evidence>
<dbReference type="AlphaFoldDB" id="A0A060S9Y2"/>
<dbReference type="GO" id="GO:0032574">
    <property type="term" value="F:5'-3' RNA helicase activity"/>
    <property type="evidence" value="ECO:0007669"/>
    <property type="project" value="InterPro"/>
</dbReference>
<evidence type="ECO:0000256" key="6">
    <source>
        <dbReference type="ARBA" id="ARBA00022801"/>
    </source>
</evidence>
<dbReference type="InterPro" id="IPR049080">
    <property type="entry name" value="MOV-10-like_beta-barrel"/>
</dbReference>
<keyword evidence="5" id="KW-0547">Nucleotide-binding</keyword>
<keyword evidence="6" id="KW-0378">Hydrolase</keyword>
<dbReference type="STRING" id="5643.A0A060S9Y2"/>
<dbReference type="FunFam" id="3.40.50.300:FF:000608">
    <property type="entry name" value="Mov10 RISC complex RNA helicase"/>
    <property type="match status" value="1"/>
</dbReference>
<dbReference type="InterPro" id="IPR041679">
    <property type="entry name" value="DNA2/NAM7-like_C"/>
</dbReference>
<feature type="domain" description="DNA2/NAM7 helicase helicase" evidence="12">
    <location>
        <begin position="414"/>
        <end position="486"/>
    </location>
</feature>
<dbReference type="GO" id="GO:0036464">
    <property type="term" value="C:cytoplasmic ribonucleoprotein granule"/>
    <property type="evidence" value="ECO:0007669"/>
    <property type="project" value="UniProtKB-SubCell"/>
</dbReference>
<evidence type="ECO:0000259" key="14">
    <source>
        <dbReference type="Pfam" id="PF21634"/>
    </source>
</evidence>
<evidence type="ECO:0000256" key="5">
    <source>
        <dbReference type="ARBA" id="ARBA00022741"/>
    </source>
</evidence>
<dbReference type="PANTHER" id="PTHR45418">
    <property type="entry name" value="CANCER/TESTIS ANTIGEN 55"/>
    <property type="match status" value="1"/>
</dbReference>
<feature type="domain" description="DNA2/NAM7 helicase helicase" evidence="12">
    <location>
        <begin position="302"/>
        <end position="372"/>
    </location>
</feature>
<keyword evidence="7" id="KW-0347">Helicase</keyword>
<feature type="domain" description="DNA2/NAM7 helicase-like C-terminal" evidence="13">
    <location>
        <begin position="495"/>
        <end position="704"/>
    </location>
</feature>